<evidence type="ECO:0000313" key="5">
    <source>
        <dbReference type="Proteomes" id="UP000245956"/>
    </source>
</evidence>
<dbReference type="PANTHER" id="PTHR47185:SF2">
    <property type="entry name" value="FUNGAL PROTEIN"/>
    <property type="match status" value="1"/>
</dbReference>
<dbReference type="PANTHER" id="PTHR47185">
    <property type="entry name" value="PX DOMAIN-CONTAINING PROTEIN YPR097W"/>
    <property type="match status" value="1"/>
</dbReference>
<proteinExistence type="predicted"/>
<feature type="compositionally biased region" description="Low complexity" evidence="1">
    <location>
        <begin position="700"/>
        <end position="716"/>
    </location>
</feature>
<feature type="region of interest" description="Disordered" evidence="1">
    <location>
        <begin position="1"/>
        <end position="55"/>
    </location>
</feature>
<feature type="region of interest" description="Disordered" evidence="1">
    <location>
        <begin position="700"/>
        <end position="719"/>
    </location>
</feature>
<dbReference type="EMBL" id="LCWV01000014">
    <property type="protein sequence ID" value="PWI68703.1"/>
    <property type="molecule type" value="Genomic_DNA"/>
</dbReference>
<reference evidence="4 5" key="1">
    <citation type="journal article" date="2016" name="Front. Microbiol.">
        <title>Genome and transcriptome sequences reveal the specific parasitism of the nematophagous Purpureocillium lilacinum 36-1.</title>
        <authorList>
            <person name="Xie J."/>
            <person name="Li S."/>
            <person name="Mo C."/>
            <person name="Xiao X."/>
            <person name="Peng D."/>
            <person name="Wang G."/>
            <person name="Xiao Y."/>
        </authorList>
    </citation>
    <scope>NUCLEOTIDE SEQUENCE [LARGE SCALE GENOMIC DNA]</scope>
    <source>
        <strain evidence="4 5">36-1</strain>
    </source>
</reference>
<dbReference type="InterPro" id="IPR024555">
    <property type="entry name" value="PX-associated"/>
</dbReference>
<name>A0A2U3E2G8_PURLI</name>
<comment type="caution">
    <text evidence="4">The sequence shown here is derived from an EMBL/GenBank/DDBJ whole genome shotgun (WGS) entry which is preliminary data.</text>
</comment>
<dbReference type="Pfam" id="PF12825">
    <property type="entry name" value="DUF3818"/>
    <property type="match status" value="2"/>
</dbReference>
<evidence type="ECO:0000259" key="2">
    <source>
        <dbReference type="Pfam" id="PF12825"/>
    </source>
</evidence>
<protein>
    <submittedName>
        <fullName evidence="4">Uncharacterized protein</fullName>
    </submittedName>
</protein>
<dbReference type="Proteomes" id="UP000245956">
    <property type="component" value="Unassembled WGS sequence"/>
</dbReference>
<evidence type="ECO:0000313" key="4">
    <source>
        <dbReference type="EMBL" id="PWI68703.1"/>
    </source>
</evidence>
<feature type="region of interest" description="Disordered" evidence="1">
    <location>
        <begin position="103"/>
        <end position="181"/>
    </location>
</feature>
<evidence type="ECO:0000256" key="1">
    <source>
        <dbReference type="SAM" id="MobiDB-lite"/>
    </source>
</evidence>
<organism evidence="4 5">
    <name type="scientific">Purpureocillium lilacinum</name>
    <name type="common">Paecilomyces lilacinus</name>
    <dbReference type="NCBI Taxonomy" id="33203"/>
    <lineage>
        <taxon>Eukaryota</taxon>
        <taxon>Fungi</taxon>
        <taxon>Dikarya</taxon>
        <taxon>Ascomycota</taxon>
        <taxon>Pezizomycotina</taxon>
        <taxon>Sordariomycetes</taxon>
        <taxon>Hypocreomycetidae</taxon>
        <taxon>Hypocreales</taxon>
        <taxon>Ophiocordycipitaceae</taxon>
        <taxon>Purpureocillium</taxon>
    </lineage>
</organism>
<feature type="compositionally biased region" description="Low complexity" evidence="1">
    <location>
        <begin position="1"/>
        <end position="51"/>
    </location>
</feature>
<gene>
    <name evidence="4" type="ORF">PCL_01792</name>
</gene>
<dbReference type="InterPro" id="IPR024554">
    <property type="entry name" value="LEC1-like_C"/>
</dbReference>
<evidence type="ECO:0000259" key="3">
    <source>
        <dbReference type="Pfam" id="PF12828"/>
    </source>
</evidence>
<dbReference type="Pfam" id="PF12828">
    <property type="entry name" value="PXB"/>
    <property type="match status" value="1"/>
</dbReference>
<dbReference type="InterPro" id="IPR047168">
    <property type="entry name" value="LEC1-like"/>
</dbReference>
<feature type="domain" description="PX" evidence="2">
    <location>
        <begin position="512"/>
        <end position="636"/>
    </location>
</feature>
<feature type="region of interest" description="Disordered" evidence="1">
    <location>
        <begin position="769"/>
        <end position="797"/>
    </location>
</feature>
<feature type="domain" description="PX" evidence="2">
    <location>
        <begin position="314"/>
        <end position="496"/>
    </location>
</feature>
<feature type="compositionally biased region" description="Polar residues" evidence="1">
    <location>
        <begin position="120"/>
        <end position="130"/>
    </location>
</feature>
<sequence>MAAREGGAASAEEASPAAGRAASTKPAEEASPAGSAPAPPCTSSSAPSAGAEAMTLTDEQVHALFDILSHRETYTEIEAFKTPDAVTDYGYPFSRTAAPSLVVQQPQPTGGGGLSGWLRSATTTPLNSAPGTPRSRTPVPAADQQDAASSEKGSVQGRKGGNGSTEGEGDDDNDDADSGTPMLQALLTGFLLPLPWLRDLPRGFWSVRVQGILARMGAADLSESYDKGALGTRKMLATGASAVIEMLGRGALSGVERAPSSAAGRDEGGEDKHSKVKGGKDKHDKGSYDVNKPEDLARAWDDVVQQLVYGDLVDELFDHIAKTDDFESHSPAVKTAAEYTLIHLAAFAHRVFIGSPEGQYLLKLLENVHSLIPYKLIKQTLRVGNAATMINGMMRLLLAKLSVTSVTNWFGITQSADDGMNLLQRIVSLVLGWDAGEFRKVADKIEKDKAPPSEEVLRVIREHVAAPREEHELVRRASRANDQSIVVAILCASDDPARAEGLTEEHHARCLEYYSALLSVRDRDAIAAALCRQTPDLFTQAIKDLVAAYDPMIRSVHARVDIKEHLDGAQGFIDDFIRASKPKKNAGGVESLAGVDEYVELLRRNKGLLYRCMSAVAARCDDVWADLRVWTNAAARKFRKDDGDWKGSVGERLGSMFAGLEDEDTKKRILQAVDAHATYLSTLNDLSSARLQFLVTTAANSNSSNSSTSTSSSASSPTVGVLTEGPGVYLARWQSLLDETLITPAVPRGGAFRKGRDVKHTVAMGKTGVGGGKVAPAREGEGAAPASATTSGGGAGVEAPDVSVVVEVLGGAFRELVRERARVLRGMGELKSAEKSGA</sequence>
<dbReference type="AlphaFoldDB" id="A0A2U3E2G8"/>
<dbReference type="GO" id="GO:0035091">
    <property type="term" value="F:phosphatidylinositol binding"/>
    <property type="evidence" value="ECO:0007669"/>
    <property type="project" value="TreeGrafter"/>
</dbReference>
<feature type="compositionally biased region" description="Acidic residues" evidence="1">
    <location>
        <begin position="167"/>
        <end position="177"/>
    </location>
</feature>
<feature type="region of interest" description="Disordered" evidence="1">
    <location>
        <begin position="255"/>
        <end position="288"/>
    </location>
</feature>
<feature type="compositionally biased region" description="Basic and acidic residues" evidence="1">
    <location>
        <begin position="264"/>
        <end position="288"/>
    </location>
</feature>
<feature type="domain" description="PX-associated" evidence="3">
    <location>
        <begin position="54"/>
        <end position="249"/>
    </location>
</feature>
<accession>A0A2U3E2G8</accession>